<dbReference type="Proteomes" id="UP000001992">
    <property type="component" value="Chromosome"/>
</dbReference>
<evidence type="ECO:0000256" key="4">
    <source>
        <dbReference type="ARBA" id="ARBA00022692"/>
    </source>
</evidence>
<feature type="transmembrane region" description="Helical" evidence="7">
    <location>
        <begin position="193"/>
        <end position="212"/>
    </location>
</feature>
<dbReference type="Pfam" id="PF00953">
    <property type="entry name" value="Glycos_transf_4"/>
    <property type="match status" value="1"/>
</dbReference>
<dbReference type="CDD" id="cd06499">
    <property type="entry name" value="GT_MraY-like"/>
    <property type="match status" value="1"/>
</dbReference>
<dbReference type="PROSITE" id="PS01348">
    <property type="entry name" value="MRAY_2"/>
    <property type="match status" value="1"/>
</dbReference>
<reference evidence="8 9" key="1">
    <citation type="journal article" date="2007" name="Proc. Natl. Acad. Sci. U.S.A.">
        <title>Genomic and metabolic adaptations of Methanobrevibacter smithii to the human gut.</title>
        <authorList>
            <person name="Samuel B.S."/>
            <person name="Hansen E.E."/>
            <person name="Manchester J.K."/>
            <person name="Coutinho P.M."/>
            <person name="Henrissat B."/>
            <person name="Fulton R."/>
            <person name="Latreille P."/>
            <person name="Kim K."/>
            <person name="Wilson R.K."/>
            <person name="Gordon J.I."/>
        </authorList>
    </citation>
    <scope>NUCLEOTIDE SEQUENCE [LARGE SCALE GENOMIC DNA]</scope>
    <source>
        <strain evidence="9">ATCC 35061 / DSM 861 / OCM 144 / PS</strain>
    </source>
</reference>
<dbReference type="GO" id="GO:0044038">
    <property type="term" value="P:cell wall macromolecule biosynthetic process"/>
    <property type="evidence" value="ECO:0007669"/>
    <property type="project" value="TreeGrafter"/>
</dbReference>
<keyword evidence="2" id="KW-1003">Cell membrane</keyword>
<dbReference type="GeneID" id="78816986"/>
<sequence>MCGKMNNGDMLILFLITLFGAIICTYCIRRILLNARIADNPIVSEHRHKSGTPTMGGIAFLFVILLIIAIYYNNTPILIMSYIMLAGGIVGLLDDLIGLKVKEIQKVVVNCCDEVITLGRLDVEPNEEVRVATPKAKKEIDKLVEEGKVEIIGEVPIKTEPGELEKIVFQILLGVLLGLTGVITTIGGFNLGILAFPVVIIAILGCINCVNLIDGMDGLAAGIVGIASFACCCYLYLCGNMGGMPVFIILTGLCLGFLVFNKYPASIFMGDTGSFVLGTGYAAAVLISDIPYFGVLALGVPIASVVVSLLHRANIIKLPVEPLHHTLNHYGMSERKIVLSYWGVTVWLCVIGILAQLYIF</sequence>
<keyword evidence="3 8" id="KW-0808">Transferase</keyword>
<evidence type="ECO:0000256" key="3">
    <source>
        <dbReference type="ARBA" id="ARBA00022679"/>
    </source>
</evidence>
<dbReference type="eggNOG" id="arCOG03199">
    <property type="taxonomic scope" value="Archaea"/>
</dbReference>
<dbReference type="STRING" id="420247.Msm_0360"/>
<evidence type="ECO:0000256" key="5">
    <source>
        <dbReference type="ARBA" id="ARBA00022989"/>
    </source>
</evidence>
<proteinExistence type="predicted"/>
<keyword evidence="4 7" id="KW-0812">Transmembrane</keyword>
<keyword evidence="5 7" id="KW-1133">Transmembrane helix</keyword>
<evidence type="ECO:0000256" key="2">
    <source>
        <dbReference type="ARBA" id="ARBA00022475"/>
    </source>
</evidence>
<evidence type="ECO:0000256" key="7">
    <source>
        <dbReference type="SAM" id="Phobius"/>
    </source>
</evidence>
<dbReference type="BioCyc" id="MSMI420247:GHWZ-365-MONOMER"/>
<organism evidence="8 9">
    <name type="scientific">Methanobrevibacter smithii (strain ATCC 35061 / DSM 861 / OCM 144 / PS)</name>
    <dbReference type="NCBI Taxonomy" id="420247"/>
    <lineage>
        <taxon>Archaea</taxon>
        <taxon>Methanobacteriati</taxon>
        <taxon>Methanobacteriota</taxon>
        <taxon>Methanomada group</taxon>
        <taxon>Methanobacteria</taxon>
        <taxon>Methanobacteriales</taxon>
        <taxon>Methanobacteriaceae</taxon>
        <taxon>Methanobrevibacter</taxon>
    </lineage>
</organism>
<evidence type="ECO:0000313" key="8">
    <source>
        <dbReference type="EMBL" id="ABQ86565.1"/>
    </source>
</evidence>
<dbReference type="EC" id="2.7.8.13" evidence="8"/>
<keyword evidence="9" id="KW-1185">Reference proteome</keyword>
<dbReference type="KEGG" id="msi:Msm_0360"/>
<keyword evidence="6 7" id="KW-0472">Membrane</keyword>
<dbReference type="PANTHER" id="PTHR22926:SF3">
    <property type="entry name" value="UNDECAPRENYL-PHOSPHATE ALPHA-N-ACETYLGLUCOSAMINYL 1-PHOSPHATE TRANSFERASE"/>
    <property type="match status" value="1"/>
</dbReference>
<dbReference type="GO" id="GO:0016780">
    <property type="term" value="F:phosphotransferase activity, for other substituted phosphate groups"/>
    <property type="evidence" value="ECO:0007669"/>
    <property type="project" value="InterPro"/>
</dbReference>
<dbReference type="PANTHER" id="PTHR22926">
    <property type="entry name" value="PHOSPHO-N-ACETYLMURAMOYL-PENTAPEPTIDE-TRANSFERASE"/>
    <property type="match status" value="1"/>
</dbReference>
<dbReference type="EMBL" id="CP000678">
    <property type="protein sequence ID" value="ABQ86565.1"/>
    <property type="molecule type" value="Genomic_DNA"/>
</dbReference>
<dbReference type="EnsemblBacteria" id="ABQ86565">
    <property type="protein sequence ID" value="ABQ86565"/>
    <property type="gene ID" value="Msm_0360"/>
</dbReference>
<dbReference type="InterPro" id="IPR018480">
    <property type="entry name" value="PNAcMuramoyl-5peptid_Trfase_CS"/>
</dbReference>
<feature type="transmembrane region" description="Helical" evidence="7">
    <location>
        <begin position="219"/>
        <end position="237"/>
    </location>
</feature>
<dbReference type="GO" id="GO:0071555">
    <property type="term" value="P:cell wall organization"/>
    <property type="evidence" value="ECO:0007669"/>
    <property type="project" value="TreeGrafter"/>
</dbReference>
<feature type="transmembrane region" description="Helical" evidence="7">
    <location>
        <begin position="243"/>
        <end position="260"/>
    </location>
</feature>
<protein>
    <submittedName>
        <fullName evidence="8">Cell wall biosynthesis protein, phospho-N-acetylmuramoyl-pentapeptide-transferase family</fullName>
        <ecNumber evidence="8">2.7.8.13</ecNumber>
    </submittedName>
</protein>
<dbReference type="HOGENOM" id="CLU_023982_0_1_2"/>
<name>A5UK37_METS3</name>
<dbReference type="PROSITE" id="PS01347">
    <property type="entry name" value="MRAY_1"/>
    <property type="match status" value="1"/>
</dbReference>
<dbReference type="GO" id="GO:0005886">
    <property type="term" value="C:plasma membrane"/>
    <property type="evidence" value="ECO:0007669"/>
    <property type="project" value="UniProtKB-SubCell"/>
</dbReference>
<feature type="transmembrane region" description="Helical" evidence="7">
    <location>
        <begin position="53"/>
        <end position="72"/>
    </location>
</feature>
<evidence type="ECO:0000313" key="9">
    <source>
        <dbReference type="Proteomes" id="UP000001992"/>
    </source>
</evidence>
<accession>A5UK37</accession>
<feature type="transmembrane region" description="Helical" evidence="7">
    <location>
        <begin position="290"/>
        <end position="310"/>
    </location>
</feature>
<feature type="transmembrane region" description="Helical" evidence="7">
    <location>
        <begin position="78"/>
        <end position="97"/>
    </location>
</feature>
<dbReference type="InterPro" id="IPR000715">
    <property type="entry name" value="Glycosyl_transferase_4"/>
</dbReference>
<evidence type="ECO:0000256" key="6">
    <source>
        <dbReference type="ARBA" id="ARBA00023136"/>
    </source>
</evidence>
<evidence type="ECO:0000256" key="1">
    <source>
        <dbReference type="ARBA" id="ARBA00004651"/>
    </source>
</evidence>
<gene>
    <name evidence="8" type="ordered locus">Msm_0360</name>
</gene>
<feature type="transmembrane region" description="Helical" evidence="7">
    <location>
        <begin position="12"/>
        <end position="32"/>
    </location>
</feature>
<comment type="subcellular location">
    <subcellularLocation>
        <location evidence="1">Cell membrane</location>
        <topology evidence="1">Multi-pass membrane protein</topology>
    </subcellularLocation>
</comment>
<feature type="transmembrane region" description="Helical" evidence="7">
    <location>
        <begin position="338"/>
        <end position="359"/>
    </location>
</feature>
<dbReference type="RefSeq" id="WP_011953844.1">
    <property type="nucleotide sequence ID" value="NC_009515.1"/>
</dbReference>
<dbReference type="Pfam" id="PF10555">
    <property type="entry name" value="MraY_sig1"/>
    <property type="match status" value="1"/>
</dbReference>
<feature type="transmembrane region" description="Helical" evidence="7">
    <location>
        <begin position="167"/>
        <end position="187"/>
    </location>
</feature>
<dbReference type="AlphaFoldDB" id="A5UK37"/>
<dbReference type="PATRIC" id="fig|420247.28.peg.361"/>
<feature type="transmembrane region" description="Helical" evidence="7">
    <location>
        <begin position="267"/>
        <end position="284"/>
    </location>
</feature>